<name>A0A1P7ZIM1_9VIRU</name>
<sequence>MTDFDPLQVNFAPRTSATPQAVTDTIGEMVSWSLGRGLRGGTRLSDRVIAFQLDDDRVAEVPVAGNCTGTEPTISAAHARARAFRVKPLADGGLIAALREYDGTRNESDMAKRAFVRDSSRLAEAVKKAAMLKNPTISISHYQLPDPFSFGGGPPEQERPLRSLAAAAAHKAARYVPPHRRYLQHANEAINLGDFTTHDPDTLHPRFLEYVHERVTAVDDRTDRAMRVATTALSRLWADKFSPPAARGLSDIDPANLRPLLNNGSPGEYRLLGAADRLDDRLVDTMAASLARYSSAANATLKTGRVPTWIETTTQPVLTFGKKEPKAAKMRGGERVAPVPRLIFNVSPINYALAVFLHGDLSKKLQEFDPTHGPGFGPGRGRATVFLDLLERAAGGGVFNRAGAFSMSDIEKWDANMCEALMGYAFDLLESAVDTSQLTDHARATRALMVRVARRQLMEKLVEHPSGYLVWLSGCMPSGSYYTSLINTIGNDLLVLGPHCRPGHDHTGNGRGGCCAAVGALRGGGTLVSYGDNQLISEELFLSLGLTYDADAHAEFLSRFGMKLKIEETKVSPWVGDARFCSRAAVQTPYGLIVTRPHTSIYQKLAGRPRHDPAIDKLYVRALMMDHMGTDPIAFEIMDSVDSMVDVDLSTVGLTPAVRSVLTDAAKSFYGDASDDSLSRVLEALSTSRVDRRALLSLHTPRTGAEGSVAKLGHAPQLGGPLLTNVLTPAAEWVAELGPKQWIEYLERTNQMGVLTDE</sequence>
<evidence type="ECO:0000259" key="4">
    <source>
        <dbReference type="PROSITE" id="PS50507"/>
    </source>
</evidence>
<proteinExistence type="predicted"/>
<accession>A0A1P7ZIM1</accession>
<reference evidence="5" key="1">
    <citation type="submission" date="2015-08" db="EMBL/GenBank/DDBJ databases">
        <title>A dsRNA virus encapsidated in filiform virions: characterization a mycovirus infecting the phytopathogenic fungus Botryosphaeria dothidea.</title>
        <authorList>
            <person name="Jiang J."/>
            <person name="Xu W."/>
        </authorList>
    </citation>
    <scope>NUCLEOTIDE SEQUENCE</scope>
    <source>
        <strain evidence="5">XA-3</strain>
    </source>
</reference>
<keyword evidence="1" id="KW-0808">Transferase</keyword>
<dbReference type="GO" id="GO:0006351">
    <property type="term" value="P:DNA-templated transcription"/>
    <property type="evidence" value="ECO:0007669"/>
    <property type="project" value="InterPro"/>
</dbReference>
<dbReference type="EMBL" id="KT372135">
    <property type="protein sequence ID" value="ALZ41794.1"/>
    <property type="molecule type" value="Genomic_RNA"/>
</dbReference>
<dbReference type="Proteomes" id="UP000887800">
    <property type="component" value="Genome"/>
</dbReference>
<dbReference type="InterPro" id="IPR007094">
    <property type="entry name" value="RNA-dir_pol_PSvirus"/>
</dbReference>
<keyword evidence="2" id="KW-0548">Nucleotidyltransferase</keyword>
<dbReference type="GO" id="GO:0039694">
    <property type="term" value="P:viral RNA genome replication"/>
    <property type="evidence" value="ECO:0007669"/>
    <property type="project" value="InterPro"/>
</dbReference>
<protein>
    <submittedName>
        <fullName evidence="5">RNA-dependent RNA polymerase</fullName>
    </submittedName>
</protein>
<feature type="domain" description="RdRp catalytic" evidence="4">
    <location>
        <begin position="403"/>
        <end position="546"/>
    </location>
</feature>
<dbReference type="SUPFAM" id="SSF56672">
    <property type="entry name" value="DNA/RNA polymerases"/>
    <property type="match status" value="1"/>
</dbReference>
<dbReference type="InterPro" id="IPR043502">
    <property type="entry name" value="DNA/RNA_pol_sf"/>
</dbReference>
<dbReference type="Pfam" id="PF00680">
    <property type="entry name" value="RdRP_1"/>
    <property type="match status" value="1"/>
</dbReference>
<gene>
    <name evidence="5" type="primary">RdRp</name>
</gene>
<dbReference type="GO" id="GO:0003723">
    <property type="term" value="F:RNA binding"/>
    <property type="evidence" value="ECO:0007669"/>
    <property type="project" value="InterPro"/>
</dbReference>
<evidence type="ECO:0000256" key="1">
    <source>
        <dbReference type="ARBA" id="ARBA00022679"/>
    </source>
</evidence>
<evidence type="ECO:0000313" key="5">
    <source>
        <dbReference type="EMBL" id="ALZ41794.1"/>
    </source>
</evidence>
<evidence type="ECO:0000256" key="3">
    <source>
        <dbReference type="ARBA" id="ARBA00022953"/>
    </source>
</evidence>
<dbReference type="InterPro" id="IPR001205">
    <property type="entry name" value="RNA-dir_pol_C"/>
</dbReference>
<dbReference type="GO" id="GO:0003968">
    <property type="term" value="F:RNA-directed RNA polymerase activity"/>
    <property type="evidence" value="ECO:0007669"/>
    <property type="project" value="UniProtKB-KW"/>
</dbReference>
<evidence type="ECO:0000256" key="2">
    <source>
        <dbReference type="ARBA" id="ARBA00022695"/>
    </source>
</evidence>
<keyword evidence="3" id="KW-0693">Viral RNA replication</keyword>
<dbReference type="PROSITE" id="PS50507">
    <property type="entry name" value="RDRP_SSRNA_POS"/>
    <property type="match status" value="1"/>
</dbReference>
<keyword evidence="5" id="KW-0696">RNA-directed RNA polymerase</keyword>
<organism evidence="5">
    <name type="scientific">Botryosphaeria dothidea RNA virus 1</name>
    <dbReference type="NCBI Taxonomy" id="2849745"/>
    <lineage>
        <taxon>Viruses</taxon>
        <taxon>Riboviria</taxon>
        <taxon>Riboviria incertae sedis</taxon>
        <taxon>Polymycoviridae</taxon>
        <taxon>Polymycovirus</taxon>
        <taxon>Polymycovirus botryosphaeriae</taxon>
        <taxon>Botryoshaeria dothidea polymycovirus 1</taxon>
    </lineage>
</organism>